<protein>
    <recommendedName>
        <fullName evidence="17">Calcium-transporting ATPase</fullName>
        <ecNumber evidence="17">7.2.2.10</ecNumber>
    </recommendedName>
</protein>
<evidence type="ECO:0000256" key="8">
    <source>
        <dbReference type="ARBA" id="ARBA00022837"/>
    </source>
</evidence>
<feature type="domain" description="Cation-transporting P-type ATPase N-terminal" evidence="20">
    <location>
        <begin position="169"/>
        <end position="210"/>
    </location>
</feature>
<dbReference type="InterPro" id="IPR036412">
    <property type="entry name" value="HAD-like_sf"/>
</dbReference>
<evidence type="ECO:0000256" key="2">
    <source>
        <dbReference type="ARBA" id="ARBA00022448"/>
    </source>
</evidence>
<dbReference type="InterPro" id="IPR044492">
    <property type="entry name" value="P_typ_ATPase_HD_dom"/>
</dbReference>
<sequence>MLSTSQPPLRRASHALTVPPVRLEADSGVSSGTTHAGSSEGQKTWLALLETHPGNADALQPSPGDEPLFTVSKGPFAFSPGQLGKLINPKSLPAFVALGGLSGLEKGLQTNLRCGLSVDEKHPPKTITFEQATSDLALAGSPRETSINLQQSGNYQPHDCDGGVDCFIDRKRVFGNNRLPDRRSTSFLRLVLIALRDRVLILLSIAAVISLALGLYQTFGQTHDEGAKVEWVEGVAIITAVAIVVIVGALNDWQKERQFRKLNAKKEDRLVKVIRSGKAATVSVHDVLVGDVMLMEPGDIIPVDGVCINGHSLSCDESSVTGESDLMKKVPGDEVMRSLLQEEAPNHKELDPFILSGAKVLDGVGSFLVTAVGRNSSLGRTMMALRDDPGLTPLQSKLNVLAGYIAKLGGAAGGLLFLVLFVEFLVRLPKDNRSSEDKGQSFLHILITAITIIVVAVPEGLPLAVTLSLAFATKRMTKENNLVRHLQSCETMGNATIICSDKTGTLTENVMTVVSGALGEGGQVRFGGVKIDHQTESGGLTLGEDQKTHVVRGKSVARFEKIEPVVQVPIGQLSSTLDAQYRDLLKIAIAVNTTAFEGEDEGRKVFIGTKTETALLDWVRQCFALGPLEIERANHPVKQLFPFISNRKCMGVVIELPRDGDGEGGKKYRLFIKGAPEIVLARCASTLILSNPTKSLTLTPLTDAHKQVLSHITSSYAIQSLRTLALAYRDFSHWPPETGNESSPSGLELDDVFQAVTWIGIIGIKDPVRQSVPKAVEDCHSASVTVKMVTGDNIETARAIAQECGILKRGEPGLVMEGSEFHQLSASDRAGAVKDIRVLARASPEDKRVLVKTLRNLGEIVAVTGDGTNDAPALKAADIGFSMGLAGTEVAKEASDIILMDDNFSSIVKALAWGRAINDAVKKFLQFQLTVNITAVIITFVSAVSDDEGTPVLNAVQLLWVNLIMDTFAALALATDRPTGSLLHRKPEPRSASIITLPMWKMIIGQSIFQLIVCFVLWFAGPSFLDYPEPELRTFIFNVFVFMQIFKLVNSRRIDNRLNIFEGLHRNYWFMFMMSVMTGGQLIIIFFGGDAFVVVQMNGTQWALSVTIGFFSIPIGVLIRLFPDHIIERSLQSIKDRWPSWLRLRRKSKTGDELLPVLLDAENYSVDTALFVIRDDLALLEKVRSGSLLNRPRVLPMVSAVGMPGVVAASVGGLLPSERLVSRARKAQNLTDQ</sequence>
<dbReference type="Pfam" id="PF00122">
    <property type="entry name" value="E1-E2_ATPase"/>
    <property type="match status" value="1"/>
</dbReference>
<dbReference type="Gene3D" id="3.40.50.1000">
    <property type="entry name" value="HAD superfamily/HAD-like"/>
    <property type="match status" value="1"/>
</dbReference>
<feature type="transmembrane region" description="Helical" evidence="17">
    <location>
        <begin position="442"/>
        <end position="472"/>
    </location>
</feature>
<dbReference type="NCBIfam" id="TIGR01494">
    <property type="entry name" value="ATPase_P-type"/>
    <property type="match status" value="2"/>
</dbReference>
<keyword evidence="13 17" id="KW-0406">Ion transport</keyword>
<evidence type="ECO:0000256" key="3">
    <source>
        <dbReference type="ARBA" id="ARBA00022554"/>
    </source>
</evidence>
<feature type="domain" description="Cation-transporting P-type ATPase C-terminal" evidence="19">
    <location>
        <begin position="952"/>
        <end position="1122"/>
    </location>
</feature>
<dbReference type="FunFam" id="1.20.1110.10:FF:000002">
    <property type="entry name" value="Calcium-transporting ATPase"/>
    <property type="match status" value="1"/>
</dbReference>
<evidence type="ECO:0000313" key="21">
    <source>
        <dbReference type="EMBL" id="CAH0044541.1"/>
    </source>
</evidence>
<dbReference type="SUPFAM" id="SSF81653">
    <property type="entry name" value="Calcium ATPase, transduction domain A"/>
    <property type="match status" value="1"/>
</dbReference>
<feature type="transmembrane region" description="Helical" evidence="17">
    <location>
        <begin position="1032"/>
        <end position="1049"/>
    </location>
</feature>
<keyword evidence="14 17" id="KW-0472">Membrane</keyword>
<organism evidence="21 22">
    <name type="scientific">Clonostachys solani</name>
    <dbReference type="NCBI Taxonomy" id="160281"/>
    <lineage>
        <taxon>Eukaryota</taxon>
        <taxon>Fungi</taxon>
        <taxon>Dikarya</taxon>
        <taxon>Ascomycota</taxon>
        <taxon>Pezizomycotina</taxon>
        <taxon>Sordariomycetes</taxon>
        <taxon>Hypocreomycetidae</taxon>
        <taxon>Hypocreales</taxon>
        <taxon>Bionectriaceae</taxon>
        <taxon>Clonostachys</taxon>
    </lineage>
</organism>
<dbReference type="InterPro" id="IPR006408">
    <property type="entry name" value="P-type_ATPase_IIB"/>
</dbReference>
<dbReference type="Pfam" id="PF00689">
    <property type="entry name" value="Cation_ATPase_C"/>
    <property type="match status" value="1"/>
</dbReference>
<evidence type="ECO:0000313" key="22">
    <source>
        <dbReference type="Proteomes" id="UP000775872"/>
    </source>
</evidence>
<feature type="transmembrane region" description="Helical" evidence="17">
    <location>
        <begin position="1069"/>
        <end position="1089"/>
    </location>
</feature>
<dbReference type="SFLD" id="SFLDS00003">
    <property type="entry name" value="Haloacid_Dehalogenase"/>
    <property type="match status" value="1"/>
</dbReference>
<dbReference type="OrthoDB" id="3352408at2759"/>
<dbReference type="GO" id="GO:0005774">
    <property type="term" value="C:vacuolar membrane"/>
    <property type="evidence" value="ECO:0007669"/>
    <property type="project" value="UniProtKB-SubCell"/>
</dbReference>
<evidence type="ECO:0000256" key="1">
    <source>
        <dbReference type="ARBA" id="ARBA00004128"/>
    </source>
</evidence>
<keyword evidence="7 17" id="KW-0547">Nucleotide-binding</keyword>
<dbReference type="Gene3D" id="1.20.1110.10">
    <property type="entry name" value="Calcium-transporting ATPase, transmembrane domain"/>
    <property type="match status" value="1"/>
</dbReference>
<dbReference type="NCBIfam" id="TIGR01517">
    <property type="entry name" value="ATPase-IIB_Ca"/>
    <property type="match status" value="1"/>
</dbReference>
<reference evidence="22" key="1">
    <citation type="submission" date="2019-06" db="EMBL/GenBank/DDBJ databases">
        <authorList>
            <person name="Broberg M."/>
        </authorList>
    </citation>
    <scope>NUCLEOTIDE SEQUENCE [LARGE SCALE GENOMIC DNA]</scope>
</reference>
<accession>A0A9N9W346</accession>
<evidence type="ECO:0000256" key="12">
    <source>
        <dbReference type="ARBA" id="ARBA00022989"/>
    </source>
</evidence>
<proteinExistence type="inferred from homology"/>
<comment type="caution">
    <text evidence="21">The sequence shown here is derived from an EMBL/GenBank/DDBJ whole genome shotgun (WGS) entry which is preliminary data.</text>
</comment>
<name>A0A9N9W346_9HYPO</name>
<evidence type="ECO:0000256" key="6">
    <source>
        <dbReference type="ARBA" id="ARBA00022723"/>
    </source>
</evidence>
<dbReference type="SUPFAM" id="SSF81665">
    <property type="entry name" value="Calcium ATPase, transmembrane domain M"/>
    <property type="match status" value="1"/>
</dbReference>
<feature type="transmembrane region" description="Helical" evidence="17">
    <location>
        <begin position="955"/>
        <end position="974"/>
    </location>
</feature>
<evidence type="ECO:0000256" key="14">
    <source>
        <dbReference type="ARBA" id="ARBA00023136"/>
    </source>
</evidence>
<comment type="function">
    <text evidence="17">Catalyzes the hydrolysis of ATP coupled with the transport of calcium.</text>
</comment>
<keyword evidence="5 17" id="KW-0812">Transmembrane</keyword>
<dbReference type="SUPFAM" id="SSF56784">
    <property type="entry name" value="HAD-like"/>
    <property type="match status" value="1"/>
</dbReference>
<dbReference type="Pfam" id="PF00690">
    <property type="entry name" value="Cation_ATPase_N"/>
    <property type="match status" value="1"/>
</dbReference>
<keyword evidence="12 17" id="KW-1133">Transmembrane helix</keyword>
<dbReference type="InterPro" id="IPR001757">
    <property type="entry name" value="P_typ_ATPase"/>
</dbReference>
<keyword evidence="8 17" id="KW-0106">Calcium</keyword>
<comment type="subcellular location">
    <subcellularLocation>
        <location evidence="17">Membrane</location>
        <topology evidence="17">Multi-pass membrane protein</topology>
    </subcellularLocation>
    <subcellularLocation>
        <location evidence="1">Vacuole membrane</location>
        <topology evidence="1">Multi-pass membrane protein</topology>
    </subcellularLocation>
</comment>
<evidence type="ECO:0000256" key="13">
    <source>
        <dbReference type="ARBA" id="ARBA00023065"/>
    </source>
</evidence>
<dbReference type="CDD" id="cd02081">
    <property type="entry name" value="P-type_ATPase_Ca_PMCA-like"/>
    <property type="match status" value="1"/>
</dbReference>
<dbReference type="InterPro" id="IPR023298">
    <property type="entry name" value="ATPase_P-typ_TM_dom_sf"/>
</dbReference>
<evidence type="ECO:0000256" key="15">
    <source>
        <dbReference type="ARBA" id="ARBA00048694"/>
    </source>
</evidence>
<dbReference type="PANTHER" id="PTHR24093">
    <property type="entry name" value="CATION TRANSPORTING ATPASE"/>
    <property type="match status" value="1"/>
</dbReference>
<dbReference type="InterPro" id="IPR004014">
    <property type="entry name" value="ATPase_P-typ_cation-transptr_N"/>
</dbReference>
<evidence type="ECO:0000256" key="10">
    <source>
        <dbReference type="ARBA" id="ARBA00022842"/>
    </source>
</evidence>
<keyword evidence="3" id="KW-0926">Vacuole</keyword>
<dbReference type="SFLD" id="SFLDG00002">
    <property type="entry name" value="C1.7:_P-type_atpase_like"/>
    <property type="match status" value="1"/>
</dbReference>
<keyword evidence="2 17" id="KW-0813">Transport</keyword>
<evidence type="ECO:0000256" key="7">
    <source>
        <dbReference type="ARBA" id="ARBA00022741"/>
    </source>
</evidence>
<evidence type="ECO:0000256" key="11">
    <source>
        <dbReference type="ARBA" id="ARBA00022967"/>
    </source>
</evidence>
<dbReference type="Gene3D" id="2.70.150.10">
    <property type="entry name" value="Calcium-transporting ATPase, cytoplasmic transduction domain A"/>
    <property type="match status" value="1"/>
</dbReference>
<dbReference type="SFLD" id="SFLDF00027">
    <property type="entry name" value="p-type_atpase"/>
    <property type="match status" value="1"/>
</dbReference>
<dbReference type="PRINTS" id="PR00119">
    <property type="entry name" value="CATATPASE"/>
</dbReference>
<evidence type="ECO:0000256" key="17">
    <source>
        <dbReference type="RuleBase" id="RU361146"/>
    </source>
</evidence>
<evidence type="ECO:0000256" key="5">
    <source>
        <dbReference type="ARBA" id="ARBA00022692"/>
    </source>
</evidence>
<feature type="domain" description="P-type ATPase A" evidence="18">
    <location>
        <begin position="268"/>
        <end position="383"/>
    </location>
</feature>
<evidence type="ECO:0000256" key="4">
    <source>
        <dbReference type="ARBA" id="ARBA00022568"/>
    </source>
</evidence>
<comment type="similarity">
    <text evidence="17">Belongs to the cation transport ATPase (P-type) (TC 3.A.3) family.</text>
</comment>
<dbReference type="FunFam" id="2.70.150.10:FF:000028">
    <property type="entry name" value="Calcium-transporting ATPase"/>
    <property type="match status" value="1"/>
</dbReference>
<evidence type="ECO:0000259" key="18">
    <source>
        <dbReference type="Pfam" id="PF00122"/>
    </source>
</evidence>
<keyword evidence="9 17" id="KW-0067">ATP-binding</keyword>
<dbReference type="AlphaFoldDB" id="A0A9N9W346"/>
<reference evidence="21 22" key="2">
    <citation type="submission" date="2021-10" db="EMBL/GenBank/DDBJ databases">
        <authorList>
            <person name="Piombo E."/>
        </authorList>
    </citation>
    <scope>NUCLEOTIDE SEQUENCE [LARGE SCALE GENOMIC DNA]</scope>
</reference>
<dbReference type="EMBL" id="CABFOC020000007">
    <property type="protein sequence ID" value="CAH0044541.1"/>
    <property type="molecule type" value="Genomic_DNA"/>
</dbReference>
<keyword evidence="4 17" id="KW-0109">Calcium transport</keyword>
<dbReference type="InterPro" id="IPR023299">
    <property type="entry name" value="ATPase_P-typ_cyto_dom_N"/>
</dbReference>
<keyword evidence="6" id="KW-0479">Metal-binding</keyword>
<dbReference type="Pfam" id="PF13246">
    <property type="entry name" value="Cation_ATPase"/>
    <property type="match status" value="1"/>
</dbReference>
<feature type="transmembrane region" description="Helical" evidence="17">
    <location>
        <begin position="231"/>
        <end position="251"/>
    </location>
</feature>
<dbReference type="InterPro" id="IPR023214">
    <property type="entry name" value="HAD_sf"/>
</dbReference>
<evidence type="ECO:0000259" key="20">
    <source>
        <dbReference type="Pfam" id="PF00690"/>
    </source>
</evidence>
<dbReference type="EC" id="7.2.2.10" evidence="17"/>
<dbReference type="Pfam" id="PF08282">
    <property type="entry name" value="Hydrolase_3"/>
    <property type="match status" value="1"/>
</dbReference>
<dbReference type="InterPro" id="IPR008250">
    <property type="entry name" value="ATPase_P-typ_transduc_dom_A_sf"/>
</dbReference>
<dbReference type="GO" id="GO:0006874">
    <property type="term" value="P:intracellular calcium ion homeostasis"/>
    <property type="evidence" value="ECO:0007669"/>
    <property type="project" value="TreeGrafter"/>
</dbReference>
<dbReference type="SUPFAM" id="SSF81660">
    <property type="entry name" value="Metal cation-transporting ATPase, ATP-binding domain N"/>
    <property type="match status" value="1"/>
</dbReference>
<feature type="transmembrane region" description="Helical" evidence="17">
    <location>
        <begin position="199"/>
        <end position="219"/>
    </location>
</feature>
<dbReference type="Gene3D" id="3.40.1110.10">
    <property type="entry name" value="Calcium-transporting ATPase, cytoplasmic domain N"/>
    <property type="match status" value="1"/>
</dbReference>
<dbReference type="InterPro" id="IPR059000">
    <property type="entry name" value="ATPase_P-type_domA"/>
</dbReference>
<evidence type="ECO:0000256" key="16">
    <source>
        <dbReference type="ARBA" id="ARBA00059328"/>
    </source>
</evidence>
<dbReference type="PROSITE" id="PS00154">
    <property type="entry name" value="ATPASE_E1_E2"/>
    <property type="match status" value="1"/>
</dbReference>
<comment type="catalytic activity">
    <reaction evidence="15 17">
        <text>Ca(2+)(in) + ATP + H2O = Ca(2+)(out) + ADP + phosphate + H(+)</text>
        <dbReference type="Rhea" id="RHEA:18105"/>
        <dbReference type="ChEBI" id="CHEBI:15377"/>
        <dbReference type="ChEBI" id="CHEBI:15378"/>
        <dbReference type="ChEBI" id="CHEBI:29108"/>
        <dbReference type="ChEBI" id="CHEBI:30616"/>
        <dbReference type="ChEBI" id="CHEBI:43474"/>
        <dbReference type="ChEBI" id="CHEBI:456216"/>
        <dbReference type="EC" id="7.2.2.10"/>
    </reaction>
</comment>
<dbReference type="InterPro" id="IPR018303">
    <property type="entry name" value="ATPase_P-typ_P_site"/>
</dbReference>
<dbReference type="GO" id="GO:0046872">
    <property type="term" value="F:metal ion binding"/>
    <property type="evidence" value="ECO:0007669"/>
    <property type="project" value="UniProtKB-KW"/>
</dbReference>
<dbReference type="PANTHER" id="PTHR24093:SF369">
    <property type="entry name" value="CALCIUM-TRANSPORTING ATPASE"/>
    <property type="match status" value="1"/>
</dbReference>
<dbReference type="GO" id="GO:0005388">
    <property type="term" value="F:P-type calcium transporter activity"/>
    <property type="evidence" value="ECO:0007669"/>
    <property type="project" value="UniProtKB-EC"/>
</dbReference>
<gene>
    <name evidence="21" type="ORF">CSOL1703_00010277</name>
</gene>
<feature type="transmembrane region" description="Helical" evidence="17">
    <location>
        <begin position="995"/>
        <end position="1020"/>
    </location>
</feature>
<dbReference type="GO" id="GO:0005886">
    <property type="term" value="C:plasma membrane"/>
    <property type="evidence" value="ECO:0007669"/>
    <property type="project" value="TreeGrafter"/>
</dbReference>
<keyword evidence="10" id="KW-0460">Magnesium</keyword>
<feature type="transmembrane region" description="Helical" evidence="17">
    <location>
        <begin position="401"/>
        <end position="422"/>
    </location>
</feature>
<dbReference type="FunFam" id="3.40.50.1000:FF:000018">
    <property type="entry name" value="Calcium-transporting ATPase"/>
    <property type="match status" value="1"/>
</dbReference>
<feature type="transmembrane region" description="Helical" evidence="17">
    <location>
        <begin position="924"/>
        <end position="943"/>
    </location>
</feature>
<evidence type="ECO:0000259" key="19">
    <source>
        <dbReference type="Pfam" id="PF00689"/>
    </source>
</evidence>
<dbReference type="PRINTS" id="PR00121">
    <property type="entry name" value="NAKATPASE"/>
</dbReference>
<dbReference type="GO" id="GO:0016887">
    <property type="term" value="F:ATP hydrolysis activity"/>
    <property type="evidence" value="ECO:0007669"/>
    <property type="project" value="InterPro"/>
</dbReference>
<dbReference type="Proteomes" id="UP000775872">
    <property type="component" value="Unassembled WGS sequence"/>
</dbReference>
<feature type="transmembrane region" description="Helical" evidence="17">
    <location>
        <begin position="1101"/>
        <end position="1122"/>
    </location>
</feature>
<comment type="function">
    <text evidence="16">This magnesium-dependent enzyme catalyzes the hydrolysis of ATP coupled with the transport of calcium. Transports the calcium to the vacuole and participates in the control of the cytosolic free calcium.</text>
</comment>
<keyword evidence="11" id="KW-1278">Translocase</keyword>
<dbReference type="InterPro" id="IPR006068">
    <property type="entry name" value="ATPase_P-typ_cation-transptr_C"/>
</dbReference>
<keyword evidence="22" id="KW-1185">Reference proteome</keyword>
<evidence type="ECO:0000256" key="9">
    <source>
        <dbReference type="ARBA" id="ARBA00022840"/>
    </source>
</evidence>
<dbReference type="GO" id="GO:0005524">
    <property type="term" value="F:ATP binding"/>
    <property type="evidence" value="ECO:0007669"/>
    <property type="project" value="UniProtKB-KW"/>
</dbReference>